<accession>A0ACB9W3P9</accession>
<evidence type="ECO:0000313" key="2">
    <source>
        <dbReference type="Proteomes" id="UP001057452"/>
    </source>
</evidence>
<organism evidence="1 2">
    <name type="scientific">Chaenocephalus aceratus</name>
    <name type="common">Blackfin icefish</name>
    <name type="synonym">Chaenichthys aceratus</name>
    <dbReference type="NCBI Taxonomy" id="36190"/>
    <lineage>
        <taxon>Eukaryota</taxon>
        <taxon>Metazoa</taxon>
        <taxon>Chordata</taxon>
        <taxon>Craniata</taxon>
        <taxon>Vertebrata</taxon>
        <taxon>Euteleostomi</taxon>
        <taxon>Actinopterygii</taxon>
        <taxon>Neopterygii</taxon>
        <taxon>Teleostei</taxon>
        <taxon>Neoteleostei</taxon>
        <taxon>Acanthomorphata</taxon>
        <taxon>Eupercaria</taxon>
        <taxon>Perciformes</taxon>
        <taxon>Notothenioidei</taxon>
        <taxon>Channichthyidae</taxon>
        <taxon>Chaenocephalus</taxon>
    </lineage>
</organism>
<dbReference type="EMBL" id="CM043803">
    <property type="protein sequence ID" value="KAI4807318.1"/>
    <property type="molecule type" value="Genomic_DNA"/>
</dbReference>
<evidence type="ECO:0000313" key="1">
    <source>
        <dbReference type="EMBL" id="KAI4807318.1"/>
    </source>
</evidence>
<name>A0ACB9W3P9_CHAAC</name>
<gene>
    <name evidence="1" type="ORF">KUCAC02_027134</name>
</gene>
<comment type="caution">
    <text evidence="1">The sequence shown here is derived from an EMBL/GenBank/DDBJ whole genome shotgun (WGS) entry which is preliminary data.</text>
</comment>
<dbReference type="Proteomes" id="UP001057452">
    <property type="component" value="Chromosome 19"/>
</dbReference>
<proteinExistence type="predicted"/>
<sequence length="159" mass="16832">MSVNINSADYTQVPLEVTKGVVARSSPLDLSCFGRANWPIIAKTTAVDDCAAWIMDLMMSGLFQLLKINLSLWPASQAALQCLGHKATMSAVYMGLCTELSSEKVKAAVTLWLSAMSVTPVRGLLYTTEPLCPPAAAHQASAGAVMLRGPSTSDGQVQT</sequence>
<keyword evidence="2" id="KW-1185">Reference proteome</keyword>
<protein>
    <submittedName>
        <fullName evidence="1">Uncharacterized protein</fullName>
    </submittedName>
</protein>
<reference evidence="1" key="1">
    <citation type="submission" date="2022-05" db="EMBL/GenBank/DDBJ databases">
        <title>Chromosome-level genome of Chaenocephalus aceratus.</title>
        <authorList>
            <person name="Park H."/>
        </authorList>
    </citation>
    <scope>NUCLEOTIDE SEQUENCE</scope>
    <source>
        <strain evidence="1">KU_202001</strain>
    </source>
</reference>